<name>A0A1I7ZTU4_9BILA</name>
<evidence type="ECO:0000313" key="3">
    <source>
        <dbReference type="WBParaSite" id="L893_g29485.t1"/>
    </source>
</evidence>
<keyword evidence="1" id="KW-0472">Membrane</keyword>
<feature type="transmembrane region" description="Helical" evidence="1">
    <location>
        <begin position="31"/>
        <end position="54"/>
    </location>
</feature>
<evidence type="ECO:0000313" key="2">
    <source>
        <dbReference type="Proteomes" id="UP000095287"/>
    </source>
</evidence>
<feature type="transmembrane region" description="Helical" evidence="1">
    <location>
        <begin position="7"/>
        <end position="25"/>
    </location>
</feature>
<keyword evidence="2" id="KW-1185">Reference proteome</keyword>
<sequence length="99" mass="11410">MIFFVTVLCYVITFFVVLFGFWWLIEQQQLALQMYTIIGVIFILSVAGCINEYFQKKDNGFLYNGIPQCAMTAVAAAGLVFSIDNARQERRSNDKDRKH</sequence>
<dbReference type="Proteomes" id="UP000095287">
    <property type="component" value="Unplaced"/>
</dbReference>
<organism evidence="2 3">
    <name type="scientific">Steinernema glaseri</name>
    <dbReference type="NCBI Taxonomy" id="37863"/>
    <lineage>
        <taxon>Eukaryota</taxon>
        <taxon>Metazoa</taxon>
        <taxon>Ecdysozoa</taxon>
        <taxon>Nematoda</taxon>
        <taxon>Chromadorea</taxon>
        <taxon>Rhabditida</taxon>
        <taxon>Tylenchina</taxon>
        <taxon>Panagrolaimomorpha</taxon>
        <taxon>Strongyloidoidea</taxon>
        <taxon>Steinernematidae</taxon>
        <taxon>Steinernema</taxon>
    </lineage>
</organism>
<keyword evidence="1" id="KW-0812">Transmembrane</keyword>
<keyword evidence="1" id="KW-1133">Transmembrane helix</keyword>
<accession>A0A1I7ZTU4</accession>
<evidence type="ECO:0000256" key="1">
    <source>
        <dbReference type="SAM" id="Phobius"/>
    </source>
</evidence>
<reference evidence="3" key="1">
    <citation type="submission" date="2016-11" db="UniProtKB">
        <authorList>
            <consortium name="WormBaseParasite"/>
        </authorList>
    </citation>
    <scope>IDENTIFICATION</scope>
</reference>
<dbReference type="AlphaFoldDB" id="A0A1I7ZTU4"/>
<dbReference type="WBParaSite" id="L893_g29485.t1">
    <property type="protein sequence ID" value="L893_g29485.t1"/>
    <property type="gene ID" value="L893_g29485"/>
</dbReference>
<protein>
    <submittedName>
        <fullName evidence="3">MARVEL domain-containing protein</fullName>
    </submittedName>
</protein>
<proteinExistence type="predicted"/>
<feature type="transmembrane region" description="Helical" evidence="1">
    <location>
        <begin position="61"/>
        <end position="83"/>
    </location>
</feature>